<evidence type="ECO:0000313" key="2">
    <source>
        <dbReference type="Proteomes" id="UP000789860"/>
    </source>
</evidence>
<feature type="non-terminal residue" evidence="1">
    <location>
        <position position="162"/>
    </location>
</feature>
<dbReference type="EMBL" id="CAJVPM010013622">
    <property type="protein sequence ID" value="CAG8596018.1"/>
    <property type="molecule type" value="Genomic_DNA"/>
</dbReference>
<protein>
    <submittedName>
        <fullName evidence="1">4499_t:CDS:1</fullName>
    </submittedName>
</protein>
<feature type="non-terminal residue" evidence="1">
    <location>
        <position position="1"/>
    </location>
</feature>
<sequence length="162" mass="18910">NLPTVQEIMVSIYENASPLELYANKDRRNYTKTIEDNIARGLVPDITITNLKHGIKFLIIEHRKSRSLNDKKKELEDTLKSCTLLHNIIRRAHDNLTLRNIEDFKVFGAVTSALEMKIYMLNIAAKELYIFQEIDNCILPSHFQEYNPDILRKTIITLIKLR</sequence>
<reference evidence="1" key="1">
    <citation type="submission" date="2021-06" db="EMBL/GenBank/DDBJ databases">
        <authorList>
            <person name="Kallberg Y."/>
            <person name="Tangrot J."/>
            <person name="Rosling A."/>
        </authorList>
    </citation>
    <scope>NUCLEOTIDE SEQUENCE</scope>
    <source>
        <strain evidence="1">AU212A</strain>
    </source>
</reference>
<organism evidence="1 2">
    <name type="scientific">Scutellospora calospora</name>
    <dbReference type="NCBI Taxonomy" id="85575"/>
    <lineage>
        <taxon>Eukaryota</taxon>
        <taxon>Fungi</taxon>
        <taxon>Fungi incertae sedis</taxon>
        <taxon>Mucoromycota</taxon>
        <taxon>Glomeromycotina</taxon>
        <taxon>Glomeromycetes</taxon>
        <taxon>Diversisporales</taxon>
        <taxon>Gigasporaceae</taxon>
        <taxon>Scutellospora</taxon>
    </lineage>
</organism>
<comment type="caution">
    <text evidence="1">The sequence shown here is derived from an EMBL/GenBank/DDBJ whole genome shotgun (WGS) entry which is preliminary data.</text>
</comment>
<evidence type="ECO:0000313" key="1">
    <source>
        <dbReference type="EMBL" id="CAG8596018.1"/>
    </source>
</evidence>
<gene>
    <name evidence="1" type="ORF">SCALOS_LOCUS6757</name>
</gene>
<dbReference type="Proteomes" id="UP000789860">
    <property type="component" value="Unassembled WGS sequence"/>
</dbReference>
<keyword evidence="2" id="KW-1185">Reference proteome</keyword>
<proteinExistence type="predicted"/>
<name>A0ACA9MLB7_9GLOM</name>
<accession>A0ACA9MLB7</accession>